<comment type="subcellular location">
    <subcellularLocation>
        <location evidence="1">Membrane</location>
        <topology evidence="1">Multi-pass membrane protein</topology>
    </subcellularLocation>
</comment>
<feature type="transmembrane region" description="Helical" evidence="5">
    <location>
        <begin position="325"/>
        <end position="355"/>
    </location>
</feature>
<name>A0A9X2B3G0_9BACL</name>
<keyword evidence="2 5" id="KW-0812">Transmembrane</keyword>
<dbReference type="InterPro" id="IPR036513">
    <property type="entry name" value="STAS_dom_sf"/>
</dbReference>
<keyword evidence="4 5" id="KW-0472">Membrane</keyword>
<evidence type="ECO:0000256" key="3">
    <source>
        <dbReference type="ARBA" id="ARBA00022989"/>
    </source>
</evidence>
<feature type="domain" description="STAS" evidence="6">
    <location>
        <begin position="441"/>
        <end position="545"/>
    </location>
</feature>
<dbReference type="Proteomes" id="UP001139347">
    <property type="component" value="Unassembled WGS sequence"/>
</dbReference>
<dbReference type="RefSeq" id="WP_244718955.1">
    <property type="nucleotide sequence ID" value="NZ_JALIRP010000001.1"/>
</dbReference>
<dbReference type="PROSITE" id="PS50801">
    <property type="entry name" value="STAS"/>
    <property type="match status" value="1"/>
</dbReference>
<feature type="transmembrane region" description="Helical" evidence="5">
    <location>
        <begin position="48"/>
        <end position="65"/>
    </location>
</feature>
<dbReference type="NCBIfam" id="TIGR00815">
    <property type="entry name" value="sulP"/>
    <property type="match status" value="1"/>
</dbReference>
<dbReference type="InterPro" id="IPR011547">
    <property type="entry name" value="SLC26A/SulP_dom"/>
</dbReference>
<feature type="transmembrane region" description="Helical" evidence="5">
    <location>
        <begin position="376"/>
        <end position="406"/>
    </location>
</feature>
<evidence type="ECO:0000256" key="4">
    <source>
        <dbReference type="ARBA" id="ARBA00023136"/>
    </source>
</evidence>
<dbReference type="SUPFAM" id="SSF52091">
    <property type="entry name" value="SpoIIaa-like"/>
    <property type="match status" value="1"/>
</dbReference>
<feature type="transmembrane region" description="Helical" evidence="5">
    <location>
        <begin position="246"/>
        <end position="267"/>
    </location>
</feature>
<reference evidence="7" key="1">
    <citation type="submission" date="2022-04" db="EMBL/GenBank/DDBJ databases">
        <title>Paenibacillus mangrovi sp. nov., a novel endophytic bacterium isolated from bark of Kandelia candel.</title>
        <authorList>
            <person name="Tuo L."/>
        </authorList>
    </citation>
    <scope>NUCLEOTIDE SEQUENCE</scope>
    <source>
        <strain evidence="7">KQZ6P-2</strain>
    </source>
</reference>
<dbReference type="EMBL" id="JALIRP010000001">
    <property type="protein sequence ID" value="MCJ8010547.1"/>
    <property type="molecule type" value="Genomic_DNA"/>
</dbReference>
<dbReference type="PANTHER" id="PTHR11814">
    <property type="entry name" value="SULFATE TRANSPORTER"/>
    <property type="match status" value="1"/>
</dbReference>
<accession>A0A9X2B3G0</accession>
<feature type="transmembrane region" description="Helical" evidence="5">
    <location>
        <begin position="164"/>
        <end position="187"/>
    </location>
</feature>
<evidence type="ECO:0000256" key="2">
    <source>
        <dbReference type="ARBA" id="ARBA00022692"/>
    </source>
</evidence>
<dbReference type="InterPro" id="IPR018045">
    <property type="entry name" value="S04_transporter_CS"/>
</dbReference>
<dbReference type="AlphaFoldDB" id="A0A9X2B3G0"/>
<feature type="transmembrane region" description="Helical" evidence="5">
    <location>
        <begin position="194"/>
        <end position="212"/>
    </location>
</feature>
<sequence length="597" mass="64721">MKWFGDSRFQNYSLQALQKDMMSGLIVGIVAIPLGMGFAIASGVKPEYGLYTTIIAGILISLFGGSKFQIGGPTGAFIPILFAIVMQYGYEDLLIAGFMAGVMLFLMGLFKLGGVIKFIPRPVTIGFTTGIAVTIFCGQIANFLGLRGLEKTENFFSSMKQIVLHFSTINPLSILTAIICLVILIIIPKWFPKVPASLIGLLVSTIVALLFYPGKVQTIGSTYGAISNSLPSLHIPELSIEHLQTLIKPAFTIAMLGGIESLMSAVVADGMTGTRHNSNRELMGQGIANMVTPLFGGIPATGAIARTATNIKSGAVSPISGVVHGIVVLLVLMLFAPYASMIPLASMAPVLMLVAWNMSERKEFAHMLKTRTADSIVLVITCVLTIFADLTIAVEMGLLLSAILFVKHMSSLLVTKKVLPDPSDINARVSANMVGEHRNCPQISIYTVDGALFFGVARMFEQAIMDEINYKPKVLILKMDNVLYMDTTGESNFASLVKHFKKHGGIIIISEIQDQPREVLRKTGLDNLIGADRFFDNTGDAIQYALTKLNRAQCAGCKQFAFRECTALSGCAEAESIHEPKRNHIRSRKQEFPGINK</sequence>
<dbReference type="Gene3D" id="3.30.750.24">
    <property type="entry name" value="STAS domain"/>
    <property type="match status" value="1"/>
</dbReference>
<proteinExistence type="predicted"/>
<evidence type="ECO:0000313" key="7">
    <source>
        <dbReference type="EMBL" id="MCJ8010547.1"/>
    </source>
</evidence>
<feature type="transmembrane region" description="Helical" evidence="5">
    <location>
        <begin position="94"/>
        <end position="112"/>
    </location>
</feature>
<feature type="transmembrane region" description="Helical" evidence="5">
    <location>
        <begin position="70"/>
        <end position="88"/>
    </location>
</feature>
<feature type="transmembrane region" description="Helical" evidence="5">
    <location>
        <begin position="124"/>
        <end position="144"/>
    </location>
</feature>
<evidence type="ECO:0000256" key="1">
    <source>
        <dbReference type="ARBA" id="ARBA00004141"/>
    </source>
</evidence>
<evidence type="ECO:0000313" key="8">
    <source>
        <dbReference type="Proteomes" id="UP001139347"/>
    </source>
</evidence>
<evidence type="ECO:0000256" key="5">
    <source>
        <dbReference type="SAM" id="Phobius"/>
    </source>
</evidence>
<feature type="transmembrane region" description="Helical" evidence="5">
    <location>
        <begin position="21"/>
        <end position="42"/>
    </location>
</feature>
<dbReference type="PROSITE" id="PS01130">
    <property type="entry name" value="SLC26A"/>
    <property type="match status" value="1"/>
</dbReference>
<protein>
    <submittedName>
        <fullName evidence="7">Sulfate permease</fullName>
    </submittedName>
</protein>
<dbReference type="Pfam" id="PF01740">
    <property type="entry name" value="STAS"/>
    <property type="match status" value="1"/>
</dbReference>
<keyword evidence="8" id="KW-1185">Reference proteome</keyword>
<dbReference type="InterPro" id="IPR001902">
    <property type="entry name" value="SLC26A/SulP_fam"/>
</dbReference>
<dbReference type="GO" id="GO:0008271">
    <property type="term" value="F:secondary active sulfate transmembrane transporter activity"/>
    <property type="evidence" value="ECO:0007669"/>
    <property type="project" value="InterPro"/>
</dbReference>
<dbReference type="Pfam" id="PF00916">
    <property type="entry name" value="Sulfate_transp"/>
    <property type="match status" value="1"/>
</dbReference>
<keyword evidence="3 5" id="KW-1133">Transmembrane helix</keyword>
<comment type="caution">
    <text evidence="7">The sequence shown here is derived from an EMBL/GenBank/DDBJ whole genome shotgun (WGS) entry which is preliminary data.</text>
</comment>
<dbReference type="GO" id="GO:0016020">
    <property type="term" value="C:membrane"/>
    <property type="evidence" value="ECO:0007669"/>
    <property type="project" value="UniProtKB-SubCell"/>
</dbReference>
<organism evidence="7 8">
    <name type="scientific">Paenibacillus mangrovi</name>
    <dbReference type="NCBI Taxonomy" id="2931978"/>
    <lineage>
        <taxon>Bacteria</taxon>
        <taxon>Bacillati</taxon>
        <taxon>Bacillota</taxon>
        <taxon>Bacilli</taxon>
        <taxon>Bacillales</taxon>
        <taxon>Paenibacillaceae</taxon>
        <taxon>Paenibacillus</taxon>
    </lineage>
</organism>
<evidence type="ECO:0000259" key="6">
    <source>
        <dbReference type="PROSITE" id="PS50801"/>
    </source>
</evidence>
<gene>
    <name evidence="7" type="primary">sulP</name>
    <name evidence="7" type="ORF">MUG84_02175</name>
</gene>
<dbReference type="InterPro" id="IPR002645">
    <property type="entry name" value="STAS_dom"/>
</dbReference>
<dbReference type="CDD" id="cd07042">
    <property type="entry name" value="STAS_SulP_like_sulfate_transporter"/>
    <property type="match status" value="1"/>
</dbReference>